<sequence>MSPKRRRFAIALAVVAALLCGATVVAVQAGAIGFVTTWWNNRDRAFPDLDTAAMSPTQQRIVAVTRAEFESQPDGTRFSEGIDEDWCADFVSWVMRESGAPFANPHSGHWRIPGVYTLTEYFQAQGRFRPADSGYTPKTGDVMLYSTASFFRQHTNIVLDYADGRVTTVGGNEWGGHVKVNEFAIGGYVGLVGYGVL</sequence>
<accession>A0ABZ2U8K5</accession>
<feature type="signal peptide" evidence="1">
    <location>
        <begin position="1"/>
        <end position="26"/>
    </location>
</feature>
<evidence type="ECO:0000313" key="4">
    <source>
        <dbReference type="Proteomes" id="UP001479933"/>
    </source>
</evidence>
<feature type="chain" id="PRO_5047039394" evidence="1">
    <location>
        <begin position="27"/>
        <end position="197"/>
    </location>
</feature>
<protein>
    <submittedName>
        <fullName evidence="3">CHAP domain-containing protein</fullName>
    </submittedName>
</protein>
<dbReference type="InterPro" id="IPR007921">
    <property type="entry name" value="CHAP_dom"/>
</dbReference>
<proteinExistence type="predicted"/>
<reference evidence="3 4" key="1">
    <citation type="journal article" date="2023" name="Virus Evol.">
        <title>Computational host range prediction-The good, the bad, and the ugly.</title>
        <authorList>
            <person name="Howell A.A."/>
            <person name="Versoza C.J."/>
            <person name="Pfeifer S.P."/>
        </authorList>
    </citation>
    <scope>NUCLEOTIDE SEQUENCE [LARGE SCALE GENOMIC DNA]</scope>
    <source>
        <strain evidence="3 4">1610/1b</strain>
    </source>
</reference>
<name>A0ABZ2U8K5_9ACTN</name>
<evidence type="ECO:0000259" key="2">
    <source>
        <dbReference type="Pfam" id="PF05257"/>
    </source>
</evidence>
<keyword evidence="4" id="KW-1185">Reference proteome</keyword>
<evidence type="ECO:0000256" key="1">
    <source>
        <dbReference type="SAM" id="SignalP"/>
    </source>
</evidence>
<dbReference type="RefSeq" id="WP_066164351.1">
    <property type="nucleotide sequence ID" value="NZ_CP136137.1"/>
</dbReference>
<keyword evidence="1" id="KW-0732">Signal</keyword>
<dbReference type="Pfam" id="PF05257">
    <property type="entry name" value="CHAP"/>
    <property type="match status" value="1"/>
</dbReference>
<dbReference type="Proteomes" id="UP001479933">
    <property type="component" value="Chromosome"/>
</dbReference>
<organism evidence="3 4">
    <name type="scientific">Gordonia hydrophobica</name>
    <dbReference type="NCBI Taxonomy" id="40516"/>
    <lineage>
        <taxon>Bacteria</taxon>
        <taxon>Bacillati</taxon>
        <taxon>Actinomycetota</taxon>
        <taxon>Actinomycetes</taxon>
        <taxon>Mycobacteriales</taxon>
        <taxon>Gordoniaceae</taxon>
        <taxon>Gordonia</taxon>
    </lineage>
</organism>
<feature type="domain" description="Peptidase C51" evidence="2">
    <location>
        <begin position="84"/>
        <end position="172"/>
    </location>
</feature>
<evidence type="ECO:0000313" key="3">
    <source>
        <dbReference type="EMBL" id="WYY09086.1"/>
    </source>
</evidence>
<dbReference type="EMBL" id="CP136137">
    <property type="protein sequence ID" value="WYY09086.1"/>
    <property type="molecule type" value="Genomic_DNA"/>
</dbReference>
<gene>
    <name evidence="3" type="ORF">RVF87_08545</name>
</gene>